<keyword evidence="3" id="KW-1185">Reference proteome</keyword>
<organism evidence="2 3">
    <name type="scientific">Rhynchosporium agropyri</name>
    <dbReference type="NCBI Taxonomy" id="914238"/>
    <lineage>
        <taxon>Eukaryota</taxon>
        <taxon>Fungi</taxon>
        <taxon>Dikarya</taxon>
        <taxon>Ascomycota</taxon>
        <taxon>Pezizomycotina</taxon>
        <taxon>Leotiomycetes</taxon>
        <taxon>Helotiales</taxon>
        <taxon>Ploettnerulaceae</taxon>
        <taxon>Rhynchosporium</taxon>
    </lineage>
</organism>
<feature type="region of interest" description="Disordered" evidence="1">
    <location>
        <begin position="211"/>
        <end position="238"/>
    </location>
</feature>
<evidence type="ECO:0000313" key="2">
    <source>
        <dbReference type="EMBL" id="CZT03186.1"/>
    </source>
</evidence>
<reference evidence="3" key="1">
    <citation type="submission" date="2016-03" db="EMBL/GenBank/DDBJ databases">
        <authorList>
            <person name="Guldener U."/>
        </authorList>
    </citation>
    <scope>NUCLEOTIDE SEQUENCE [LARGE SCALE GENOMIC DNA]</scope>
    <source>
        <strain evidence="3">04CH-RAC-A.6.1</strain>
    </source>
</reference>
<sequence length="261" mass="28972">MSGLKSLIGNNVTSTRPYESNKMLIADSNPKKVIALAIKYRPDLPATSNRNLSSYPSPHSLSGPTRRAREHCPRDTFSDQSSSQEHDLNRPRRLRRKKADVLFMGCPASLLAFSTAILKEFVDSHLACLASHCLPSSPPLVRVSPSPVSAQQNEAVICRVRHDKLIPGYCLELSMLRRTDGQMKIFPQPARQSHMSAQYFEKEAFTNQHSGRSAPLLLKSGPLDEAEASTSSPRDGIEKMLDPRYASGKSFHSFMTLAHSR</sequence>
<dbReference type="Proteomes" id="UP000178912">
    <property type="component" value="Unassembled WGS sequence"/>
</dbReference>
<accession>A0A1E1KY71</accession>
<evidence type="ECO:0000313" key="3">
    <source>
        <dbReference type="Proteomes" id="UP000178912"/>
    </source>
</evidence>
<evidence type="ECO:0000256" key="1">
    <source>
        <dbReference type="SAM" id="MobiDB-lite"/>
    </source>
</evidence>
<gene>
    <name evidence="2" type="ORF">RAG0_10035</name>
</gene>
<proteinExistence type="predicted"/>
<protein>
    <submittedName>
        <fullName evidence="2">Uncharacterized protein</fullName>
    </submittedName>
</protein>
<name>A0A1E1KY71_9HELO</name>
<feature type="region of interest" description="Disordered" evidence="1">
    <location>
        <begin position="47"/>
        <end position="92"/>
    </location>
</feature>
<dbReference type="EMBL" id="FJUX01000060">
    <property type="protein sequence ID" value="CZT03186.1"/>
    <property type="molecule type" value="Genomic_DNA"/>
</dbReference>
<dbReference type="AlphaFoldDB" id="A0A1E1KY71"/>
<feature type="compositionally biased region" description="Polar residues" evidence="1">
    <location>
        <begin position="47"/>
        <end position="63"/>
    </location>
</feature>